<organism evidence="1 2">
    <name type="scientific">Thiocapsa rosea</name>
    <dbReference type="NCBI Taxonomy" id="69360"/>
    <lineage>
        <taxon>Bacteria</taxon>
        <taxon>Pseudomonadati</taxon>
        <taxon>Pseudomonadota</taxon>
        <taxon>Gammaproteobacteria</taxon>
        <taxon>Chromatiales</taxon>
        <taxon>Chromatiaceae</taxon>
        <taxon>Thiocapsa</taxon>
    </lineage>
</organism>
<evidence type="ECO:0000313" key="1">
    <source>
        <dbReference type="EMBL" id="RKT47108.1"/>
    </source>
</evidence>
<gene>
    <name evidence="1" type="ORF">BDD21_4663</name>
</gene>
<evidence type="ECO:0000313" key="2">
    <source>
        <dbReference type="Proteomes" id="UP000274556"/>
    </source>
</evidence>
<dbReference type="Proteomes" id="UP000274556">
    <property type="component" value="Unassembled WGS sequence"/>
</dbReference>
<protein>
    <submittedName>
        <fullName evidence="1">Formylmethanofuran dehydrogenase subunit B</fullName>
    </submittedName>
</protein>
<keyword evidence="2" id="KW-1185">Reference proteome</keyword>
<proteinExistence type="predicted"/>
<accession>A0A495VGX3</accession>
<dbReference type="OrthoDB" id="240576at2"/>
<dbReference type="AlphaFoldDB" id="A0A495VGX3"/>
<sequence length="425" mass="45592">MWNAEPAGRRDNLTCPFCGLACDNLRGAGDGHLVEPTGCRSADDAFSSIAHLPPSTPAIRGRPVPLVEALQHAAGLVHAAHAPLFAGLVTDVNGMRAVLDLADRCGAVLDHHNGDALFRNLLVLQDGGWMTTTLTEARNRADLILMVGNQCLREFPRLIERVLVPTEALFSSPEDRRLVWLAPPDASPVPTALQALQPIRIPVALEDLAGVAGILRGMLSGRPVRSDAVSGIPGGSLVDLAERLRVARYALVIWAAAELDFPHAELTVQALVELVRDLNETTRAAALPLSGTLGDLTASQVCTWQIGYPLRVGLQQGRATYDPMLNRYQDLIARDECDLLVWVAALPTPSGPPPSVRPTILLGYPGMSLDWTPEVSIPVGLPGIDHPGHWYRTDASCPLPLGRMRDLGLPSVAEVIAGLKERLPC</sequence>
<name>A0A495VGX3_9GAMM</name>
<dbReference type="EMBL" id="RBXL01000001">
    <property type="protein sequence ID" value="RKT47108.1"/>
    <property type="molecule type" value="Genomic_DNA"/>
</dbReference>
<dbReference type="SUPFAM" id="SSF53706">
    <property type="entry name" value="Formate dehydrogenase/DMSO reductase, domains 1-3"/>
    <property type="match status" value="1"/>
</dbReference>
<comment type="caution">
    <text evidence="1">The sequence shown here is derived from an EMBL/GenBank/DDBJ whole genome shotgun (WGS) entry which is preliminary data.</text>
</comment>
<dbReference type="RefSeq" id="WP_120799126.1">
    <property type="nucleotide sequence ID" value="NZ_RBXL01000001.1"/>
</dbReference>
<reference evidence="1 2" key="1">
    <citation type="submission" date="2018-10" db="EMBL/GenBank/DDBJ databases">
        <title>Genomic Encyclopedia of Archaeal and Bacterial Type Strains, Phase II (KMG-II): from individual species to whole genera.</title>
        <authorList>
            <person name="Goeker M."/>
        </authorList>
    </citation>
    <scope>NUCLEOTIDE SEQUENCE [LARGE SCALE GENOMIC DNA]</scope>
    <source>
        <strain evidence="1 2">DSM 235</strain>
    </source>
</reference>